<name>A0AA35RD82_GEOBA</name>
<organism evidence="1 2">
    <name type="scientific">Geodia barretti</name>
    <name type="common">Barrett's horny sponge</name>
    <dbReference type="NCBI Taxonomy" id="519541"/>
    <lineage>
        <taxon>Eukaryota</taxon>
        <taxon>Metazoa</taxon>
        <taxon>Porifera</taxon>
        <taxon>Demospongiae</taxon>
        <taxon>Heteroscleromorpha</taxon>
        <taxon>Tetractinellida</taxon>
        <taxon>Astrophorina</taxon>
        <taxon>Geodiidae</taxon>
        <taxon>Geodia</taxon>
    </lineage>
</organism>
<evidence type="ECO:0000313" key="2">
    <source>
        <dbReference type="Proteomes" id="UP001174909"/>
    </source>
</evidence>
<reference evidence="1" key="1">
    <citation type="submission" date="2023-03" db="EMBL/GenBank/DDBJ databases">
        <authorList>
            <person name="Steffen K."/>
            <person name="Cardenas P."/>
        </authorList>
    </citation>
    <scope>NUCLEOTIDE SEQUENCE</scope>
</reference>
<keyword evidence="2" id="KW-1185">Reference proteome</keyword>
<evidence type="ECO:0000313" key="1">
    <source>
        <dbReference type="EMBL" id="CAI8008568.1"/>
    </source>
</evidence>
<protein>
    <submittedName>
        <fullName evidence="1">Uncharacterized protein</fullName>
    </submittedName>
</protein>
<dbReference type="AlphaFoldDB" id="A0AA35RD82"/>
<comment type="caution">
    <text evidence="1">The sequence shown here is derived from an EMBL/GenBank/DDBJ whole genome shotgun (WGS) entry which is preliminary data.</text>
</comment>
<accession>A0AA35RD82</accession>
<gene>
    <name evidence="1" type="ORF">GBAR_LOCUS5865</name>
</gene>
<dbReference type="Proteomes" id="UP001174909">
    <property type="component" value="Unassembled WGS sequence"/>
</dbReference>
<sequence>MKQETNNLYWSITVAKMQSVLGTTDKTQLRFSHSRKMTHAIPLNQLSTQYVKKIQWKEFTHCFAPWPMTRQFLPWSQ</sequence>
<dbReference type="EMBL" id="CASHTH010000868">
    <property type="protein sequence ID" value="CAI8008568.1"/>
    <property type="molecule type" value="Genomic_DNA"/>
</dbReference>
<proteinExistence type="predicted"/>